<dbReference type="InterPro" id="IPR012797">
    <property type="entry name" value="CobF"/>
</dbReference>
<dbReference type="Proteomes" id="UP000642993">
    <property type="component" value="Unassembled WGS sequence"/>
</dbReference>
<dbReference type="PIRSF" id="PIRSF036525">
    <property type="entry name" value="CobF"/>
    <property type="match status" value="1"/>
</dbReference>
<keyword evidence="2" id="KW-0169">Cobalamin biosynthesis</keyword>
<dbReference type="PANTHER" id="PTHR43467">
    <property type="entry name" value="COBALT-PRECORRIN-2 C(20)-METHYLTRANSFERASE"/>
    <property type="match status" value="1"/>
</dbReference>
<evidence type="ECO:0000256" key="2">
    <source>
        <dbReference type="ARBA" id="ARBA00022573"/>
    </source>
</evidence>
<keyword evidence="4 7" id="KW-0808">Transferase</keyword>
<dbReference type="EMBL" id="JACYWE010000003">
    <property type="protein sequence ID" value="MBD8506077.1"/>
    <property type="molecule type" value="Genomic_DNA"/>
</dbReference>
<proteinExistence type="predicted"/>
<evidence type="ECO:0000259" key="6">
    <source>
        <dbReference type="Pfam" id="PF00590"/>
    </source>
</evidence>
<dbReference type="Gene3D" id="3.40.1010.10">
    <property type="entry name" value="Cobalt-precorrin-4 Transmethylase, Domain 1"/>
    <property type="match status" value="1"/>
</dbReference>
<dbReference type="Gene3D" id="3.30.950.10">
    <property type="entry name" value="Methyltransferase, Cobalt-precorrin-4 Transmethylase, Domain 2"/>
    <property type="match status" value="1"/>
</dbReference>
<dbReference type="GO" id="GO:0009236">
    <property type="term" value="P:cobalamin biosynthetic process"/>
    <property type="evidence" value="ECO:0007669"/>
    <property type="project" value="UniProtKB-KW"/>
</dbReference>
<dbReference type="GO" id="GO:0032259">
    <property type="term" value="P:methylation"/>
    <property type="evidence" value="ECO:0007669"/>
    <property type="project" value="UniProtKB-KW"/>
</dbReference>
<dbReference type="SUPFAM" id="SSF53790">
    <property type="entry name" value="Tetrapyrrole methylase"/>
    <property type="match status" value="1"/>
</dbReference>
<reference evidence="7" key="1">
    <citation type="submission" date="2020-09" db="EMBL/GenBank/DDBJ databases">
        <title>Hoyosella lacisalsi sp. nov., a halotolerant actinobacterium isolated from soil of Lake Gudzhirganskoe.</title>
        <authorList>
            <person name="Yang Q."/>
            <person name="Guo P.Y."/>
            <person name="Liu S.W."/>
            <person name="Li F.N."/>
            <person name="Sun C.H."/>
        </authorList>
    </citation>
    <scope>NUCLEOTIDE SEQUENCE</scope>
    <source>
        <strain evidence="7">G463</strain>
    </source>
</reference>
<dbReference type="Pfam" id="PF00590">
    <property type="entry name" value="TP_methylase"/>
    <property type="match status" value="1"/>
</dbReference>
<evidence type="ECO:0000256" key="1">
    <source>
        <dbReference type="ARBA" id="ARBA00004953"/>
    </source>
</evidence>
<keyword evidence="8" id="KW-1185">Reference proteome</keyword>
<evidence type="ECO:0000313" key="8">
    <source>
        <dbReference type="Proteomes" id="UP000642993"/>
    </source>
</evidence>
<dbReference type="InterPro" id="IPR000878">
    <property type="entry name" value="4pyrrol_Mease"/>
</dbReference>
<evidence type="ECO:0000313" key="7">
    <source>
        <dbReference type="EMBL" id="MBD8506077.1"/>
    </source>
</evidence>
<dbReference type="InterPro" id="IPR014776">
    <property type="entry name" value="4pyrrole_Mease_sub2"/>
</dbReference>
<dbReference type="NCBIfam" id="TIGR02434">
    <property type="entry name" value="CobF"/>
    <property type="match status" value="1"/>
</dbReference>
<evidence type="ECO:0000256" key="3">
    <source>
        <dbReference type="ARBA" id="ARBA00022603"/>
    </source>
</evidence>
<comment type="pathway">
    <text evidence="1">Cofactor biosynthesis; adenosylcobalamin biosynthesis.</text>
</comment>
<evidence type="ECO:0000256" key="5">
    <source>
        <dbReference type="ARBA" id="ARBA00022691"/>
    </source>
</evidence>
<dbReference type="InterPro" id="IPR014777">
    <property type="entry name" value="4pyrrole_Mease_sub1"/>
</dbReference>
<sequence length="256" mass="28059">MRTLLVIGIGAGDPQQLTLQAIDAIKQTDVFLIVDKGDAKRELVDLRRALLDTHRPDGGYAVVEIDDPQRDRIPDDYQHAVTDWHARRAALFADTIATAVPENGTGAFLVWGDPTLYDSILRILERVQHDGRLPLAVEVVPGITSIQALAARHRIPLNRIGEPIHITTGRQLARGLPAGITNAVVMLDAHHGYAALEEREPGSWHIWWGANLGTRTEQLIAGPIAEAAPMIARAREAARDSAGWVMDTYLVRRAAP</sequence>
<dbReference type="RefSeq" id="WP_192038553.1">
    <property type="nucleotide sequence ID" value="NZ_JACYWE010000003.1"/>
</dbReference>
<dbReference type="CDD" id="cd11643">
    <property type="entry name" value="Precorrin-6A-synthase"/>
    <property type="match status" value="1"/>
</dbReference>
<keyword evidence="3 7" id="KW-0489">Methyltransferase</keyword>
<accession>A0A927PM52</accession>
<comment type="caution">
    <text evidence="7">The sequence shown here is derived from an EMBL/GenBank/DDBJ whole genome shotgun (WGS) entry which is preliminary data.</text>
</comment>
<dbReference type="GO" id="GO:0043819">
    <property type="term" value="F:precorrin-6A synthase (deacetylating) activity"/>
    <property type="evidence" value="ECO:0007669"/>
    <property type="project" value="UniProtKB-EC"/>
</dbReference>
<feature type="domain" description="Tetrapyrrole methylase" evidence="6">
    <location>
        <begin position="4"/>
        <end position="227"/>
    </location>
</feature>
<gene>
    <name evidence="7" type="ORF">HT102_06225</name>
</gene>
<dbReference type="InterPro" id="IPR035996">
    <property type="entry name" value="4pyrrol_Methylase_sf"/>
</dbReference>
<dbReference type="PANTHER" id="PTHR43467:SF1">
    <property type="entry name" value="PRECORRIN-6A SYNTHASE [DEACETYLATING]"/>
    <property type="match status" value="1"/>
</dbReference>
<evidence type="ECO:0000256" key="4">
    <source>
        <dbReference type="ARBA" id="ARBA00022679"/>
    </source>
</evidence>
<organism evidence="7 8">
    <name type="scientific">Lolliginicoccus lacisalsi</name>
    <dbReference type="NCBI Taxonomy" id="2742202"/>
    <lineage>
        <taxon>Bacteria</taxon>
        <taxon>Bacillati</taxon>
        <taxon>Actinomycetota</taxon>
        <taxon>Actinomycetes</taxon>
        <taxon>Mycobacteriales</taxon>
        <taxon>Hoyosellaceae</taxon>
        <taxon>Lolliginicoccus</taxon>
    </lineage>
</organism>
<name>A0A927PM52_9ACTN</name>
<dbReference type="AlphaFoldDB" id="A0A927PM52"/>
<keyword evidence="5" id="KW-0949">S-adenosyl-L-methionine</keyword>
<dbReference type="EC" id="2.1.1.152" evidence="7"/>
<protein>
    <submittedName>
        <fullName evidence="7">Precorrin-6A synthase (Deacetylating)</fullName>
        <ecNumber evidence="7">2.1.1.152</ecNumber>
    </submittedName>
</protein>